<reference evidence="1" key="1">
    <citation type="journal article" date="2018" name="MSphere">
        <title>Ultrasensitive Capture of Human Herpes Simplex Virus Genomes Directly from Clinical Samples Reveals Extraordinarily Limited Evolution in Cell Culture.</title>
        <authorList>
            <person name="Greninger A.L."/>
            <person name="Roychoudhury P."/>
            <person name="Xie H."/>
            <person name="Casto A."/>
            <person name="Cent A."/>
            <person name="Pepper G."/>
            <person name="Koelle D.M."/>
            <person name="Huang M.L."/>
            <person name="Wald A."/>
            <person name="Johnston C."/>
            <person name="Jerome K.R."/>
        </authorList>
    </citation>
    <scope>NUCLEOTIDE SEQUENCE</scope>
    <source>
        <strain evidence="1">2009-25575</strain>
    </source>
</reference>
<dbReference type="EMBL" id="MG999845">
    <property type="protein sequence ID" value="AWW08543.1"/>
    <property type="molecule type" value="Genomic_DNA"/>
</dbReference>
<protein>
    <submittedName>
        <fullName evidence="1">Uncharacterized protein</fullName>
    </submittedName>
</protein>
<evidence type="ECO:0000313" key="1">
    <source>
        <dbReference type="EMBL" id="AWW08543.1"/>
    </source>
</evidence>
<organismHost>
    <name type="scientific">Homo sapiens</name>
    <name type="common">Human</name>
    <dbReference type="NCBI Taxonomy" id="9606"/>
</organismHost>
<organism evidence="1">
    <name type="scientific">Human herpesvirus 1</name>
    <name type="common">HHV-1</name>
    <name type="synonym">Human herpes simplex virus 1</name>
    <dbReference type="NCBI Taxonomy" id="10298"/>
    <lineage>
        <taxon>Viruses</taxon>
        <taxon>Duplodnaviria</taxon>
        <taxon>Heunggongvirae</taxon>
        <taxon>Peploviricota</taxon>
        <taxon>Herviviricetes</taxon>
        <taxon>Herpesvirales</taxon>
        <taxon>Orthoherpesviridae</taxon>
        <taxon>Alphaherpesvirinae</taxon>
        <taxon>Simplexvirus</taxon>
        <taxon>Simplexvirus humanalpha1</taxon>
    </lineage>
</organism>
<proteinExistence type="predicted"/>
<accession>A0A2Z4H1F2</accession>
<sequence length="49" mass="5227">MAVKEGIGVRDDRRRDLGGVLGCDLSSAPRRAMAASFTAHEMPVGIWGL</sequence>
<name>A0A2Z4H1F2_HHV1</name>